<dbReference type="Proteomes" id="UP000556700">
    <property type="component" value="Unassembled WGS sequence"/>
</dbReference>
<organism evidence="1 2">
    <name type="scientific">Flavobacterium chungangense</name>
    <dbReference type="NCBI Taxonomy" id="554283"/>
    <lineage>
        <taxon>Bacteria</taxon>
        <taxon>Pseudomonadati</taxon>
        <taxon>Bacteroidota</taxon>
        <taxon>Flavobacteriia</taxon>
        <taxon>Flavobacteriales</taxon>
        <taxon>Flavobacteriaceae</taxon>
        <taxon>Flavobacterium</taxon>
    </lineage>
</organism>
<proteinExistence type="predicted"/>
<gene>
    <name evidence="1" type="ORF">FLACHUCJ7_04275</name>
</gene>
<dbReference type="AlphaFoldDB" id="A0A6V6ZF65"/>
<evidence type="ECO:0000313" key="2">
    <source>
        <dbReference type="Proteomes" id="UP000556700"/>
    </source>
</evidence>
<accession>A0A6V6ZF65</accession>
<dbReference type="RefSeq" id="WP_031457533.1">
    <property type="nucleotide sequence ID" value="NZ_CAIJDO010000271.1"/>
</dbReference>
<keyword evidence="2" id="KW-1185">Reference proteome</keyword>
<protein>
    <submittedName>
        <fullName evidence="1">Uncharacterized protein</fullName>
    </submittedName>
</protein>
<name>A0A6V6ZF65_9FLAO</name>
<reference evidence="1 2" key="1">
    <citation type="submission" date="2020-06" db="EMBL/GenBank/DDBJ databases">
        <authorList>
            <person name="Criscuolo A."/>
        </authorList>
    </citation>
    <scope>NUCLEOTIDE SEQUENCE [LARGE SCALE GENOMIC DNA]</scope>
    <source>
        <strain evidence="2">CIP 110025</strain>
    </source>
</reference>
<sequence length="208" mass="24551">MKTNILNRNIFDPIIWTGDLNDDCTANWAGLMLRAEWMDDDYWWWCVYDMLTEEENQIDSSNEYEQRFIGGKVSREKAEEIARTYLKDKLINIDTNPDFYQISDFISDLKVLGATPIETMMLLKNKFNINLSESRDLVFDSKDWEGARELSEKLTQEFLNVSAEIADKVEFVDGKVSSITFDLTKDIQEDNQTQNKKYFWNRIKSKFK</sequence>
<dbReference type="EMBL" id="CAIJDO010000271">
    <property type="protein sequence ID" value="CAD0009522.1"/>
    <property type="molecule type" value="Genomic_DNA"/>
</dbReference>
<comment type="caution">
    <text evidence="1">The sequence shown here is derived from an EMBL/GenBank/DDBJ whole genome shotgun (WGS) entry which is preliminary data.</text>
</comment>
<evidence type="ECO:0000313" key="1">
    <source>
        <dbReference type="EMBL" id="CAD0009522.1"/>
    </source>
</evidence>